<dbReference type="Proteomes" id="UP000694412">
    <property type="component" value="Chromosome 23"/>
</dbReference>
<name>A0A8C2U3R6_COTJA</name>
<reference evidence="2" key="1">
    <citation type="submission" date="2015-11" db="EMBL/GenBank/DDBJ databases">
        <authorList>
            <consortium name="International Coturnix japonica Genome Analysis Consortium"/>
            <person name="Warren W."/>
            <person name="Burt D.W."/>
            <person name="Antin P.B."/>
            <person name="Lanford R."/>
            <person name="Gros J."/>
            <person name="Wilson R.K."/>
        </authorList>
    </citation>
    <scope>NUCLEOTIDE SEQUENCE [LARGE SCALE GENOMIC DNA]</scope>
</reference>
<organism evidence="2 3">
    <name type="scientific">Coturnix japonica</name>
    <name type="common">Japanese quail</name>
    <name type="synonym">Coturnix coturnix japonica</name>
    <dbReference type="NCBI Taxonomy" id="93934"/>
    <lineage>
        <taxon>Eukaryota</taxon>
        <taxon>Metazoa</taxon>
        <taxon>Chordata</taxon>
        <taxon>Craniata</taxon>
        <taxon>Vertebrata</taxon>
        <taxon>Euteleostomi</taxon>
        <taxon>Archelosauria</taxon>
        <taxon>Archosauria</taxon>
        <taxon>Dinosauria</taxon>
        <taxon>Saurischia</taxon>
        <taxon>Theropoda</taxon>
        <taxon>Coelurosauria</taxon>
        <taxon>Aves</taxon>
        <taxon>Neognathae</taxon>
        <taxon>Galloanserae</taxon>
        <taxon>Galliformes</taxon>
        <taxon>Phasianidae</taxon>
        <taxon>Perdicinae</taxon>
        <taxon>Coturnix</taxon>
    </lineage>
</organism>
<reference evidence="2" key="3">
    <citation type="submission" date="2025-09" db="UniProtKB">
        <authorList>
            <consortium name="Ensembl"/>
        </authorList>
    </citation>
    <scope>IDENTIFICATION</scope>
</reference>
<evidence type="ECO:0000256" key="1">
    <source>
        <dbReference type="SAM" id="MobiDB-lite"/>
    </source>
</evidence>
<evidence type="ECO:0000313" key="2">
    <source>
        <dbReference type="Ensembl" id="ENSCJPP00005021392.1"/>
    </source>
</evidence>
<keyword evidence="3" id="KW-1185">Reference proteome</keyword>
<sequence>VHDDQQRGTGDQDELQSPQADVGDGEEVVVADVGATWLPSVAIKVFVVIAPDALSCHHVDQKAEDEDEGEPNAAEGCGILIDPTEQPLEHRPVHGLLVLLAALERERRHSEGLSLAASGGPHLYAPWH</sequence>
<proteinExistence type="predicted"/>
<dbReference type="Ensembl" id="ENSCJPT00005029371.1">
    <property type="protein sequence ID" value="ENSCJPP00005021392.1"/>
    <property type="gene ID" value="ENSCJPG00005017109.1"/>
</dbReference>
<protein>
    <submittedName>
        <fullName evidence="2">Uncharacterized protein</fullName>
    </submittedName>
</protein>
<dbReference type="AlphaFoldDB" id="A0A8C2U3R6"/>
<feature type="region of interest" description="Disordered" evidence="1">
    <location>
        <begin position="1"/>
        <end position="24"/>
    </location>
</feature>
<evidence type="ECO:0000313" key="3">
    <source>
        <dbReference type="Proteomes" id="UP000694412"/>
    </source>
</evidence>
<reference evidence="2" key="2">
    <citation type="submission" date="2025-08" db="UniProtKB">
        <authorList>
            <consortium name="Ensembl"/>
        </authorList>
    </citation>
    <scope>IDENTIFICATION</scope>
</reference>
<accession>A0A8C2U3R6</accession>
<dbReference type="GeneTree" id="ENSGT01030000234911"/>